<dbReference type="Pfam" id="PF01765">
    <property type="entry name" value="RRF"/>
    <property type="match status" value="1"/>
</dbReference>
<dbReference type="InterPro" id="IPR036191">
    <property type="entry name" value="RRF_sf"/>
</dbReference>
<dbReference type="Gene3D" id="1.10.132.20">
    <property type="entry name" value="Ribosome-recycling factor"/>
    <property type="match status" value="1"/>
</dbReference>
<dbReference type="InterPro" id="IPR023584">
    <property type="entry name" value="Ribosome_recyc_fac_dom"/>
</dbReference>
<dbReference type="PANTHER" id="PTHR20982:SF3">
    <property type="entry name" value="MITOCHONDRIAL RIBOSOME RECYCLING FACTOR PSEUDO 1"/>
    <property type="match status" value="1"/>
</dbReference>
<comment type="function">
    <text evidence="3">Responsible for the release of ribosomes from messenger RNA at the termination of protein biosynthesis. May increase the efficiency of translation by recycling ribosomes from one round of translation to another.</text>
</comment>
<keyword evidence="3" id="KW-0963">Cytoplasm</keyword>
<evidence type="ECO:0000256" key="1">
    <source>
        <dbReference type="ARBA" id="ARBA00005912"/>
    </source>
</evidence>
<dbReference type="HAMAP" id="MF_00040">
    <property type="entry name" value="RRF"/>
    <property type="match status" value="1"/>
</dbReference>
<comment type="caution">
    <text evidence="6">The sequence shown here is derived from an EMBL/GenBank/DDBJ whole genome shotgun (WGS) entry which is preliminary data.</text>
</comment>
<evidence type="ECO:0000259" key="5">
    <source>
        <dbReference type="Pfam" id="PF01765"/>
    </source>
</evidence>
<feature type="coiled-coil region" evidence="4">
    <location>
        <begin position="110"/>
        <end position="159"/>
    </location>
</feature>
<proteinExistence type="inferred from homology"/>
<dbReference type="PANTHER" id="PTHR20982">
    <property type="entry name" value="RIBOSOME RECYCLING FACTOR"/>
    <property type="match status" value="1"/>
</dbReference>
<dbReference type="NCBIfam" id="TIGR00496">
    <property type="entry name" value="frr"/>
    <property type="match status" value="1"/>
</dbReference>
<gene>
    <name evidence="3" type="primary">frr</name>
    <name evidence="6" type="ORF">CEN91_518</name>
</gene>
<dbReference type="Proteomes" id="UP000315589">
    <property type="component" value="Unassembled WGS sequence"/>
</dbReference>
<evidence type="ECO:0000256" key="2">
    <source>
        <dbReference type="ARBA" id="ARBA00022917"/>
    </source>
</evidence>
<reference evidence="6 7" key="1">
    <citation type="submission" date="2017-07" db="EMBL/GenBank/DDBJ databases">
        <title>Mechanisms for carbon and nitrogen cycling indicate functional differentiation within the Candidate Phyla Radiation.</title>
        <authorList>
            <person name="Danczak R.E."/>
            <person name="Johnston M.D."/>
            <person name="Kenah C."/>
            <person name="Slattery M."/>
            <person name="Wrighton K.C."/>
            <person name="Wilkins M.J."/>
        </authorList>
    </citation>
    <scope>NUCLEOTIDE SEQUENCE [LARGE SCALE GENOMIC DNA]</scope>
    <source>
        <strain evidence="6">Licking1014_85</strain>
    </source>
</reference>
<dbReference type="AlphaFoldDB" id="A0A554LHC0"/>
<evidence type="ECO:0000256" key="4">
    <source>
        <dbReference type="SAM" id="Coils"/>
    </source>
</evidence>
<dbReference type="GO" id="GO:0005737">
    <property type="term" value="C:cytoplasm"/>
    <property type="evidence" value="ECO:0007669"/>
    <property type="project" value="UniProtKB-SubCell"/>
</dbReference>
<sequence>MYQKIIKDLTTKMEGVVDAFTQSLKSYHTGRASAAIVENIKVNHYNSLMPIIQLATISIPESNIISIAPWDVGALNPIENAIKASGININPINDGKNIRLVFPAMTTERREELKKAIKTKEEEARVALRTMREDTWKEIQKMEKNKSITEDDRYAAEKELNKLIEEFNETIEKVGGAKIREIEKI</sequence>
<keyword evidence="4" id="KW-0175">Coiled coil</keyword>
<evidence type="ECO:0000313" key="6">
    <source>
        <dbReference type="EMBL" id="TSC92227.1"/>
    </source>
</evidence>
<comment type="similarity">
    <text evidence="1 3">Belongs to the RRF family.</text>
</comment>
<dbReference type="GO" id="GO:0043023">
    <property type="term" value="F:ribosomal large subunit binding"/>
    <property type="evidence" value="ECO:0007669"/>
    <property type="project" value="TreeGrafter"/>
</dbReference>
<keyword evidence="2 3" id="KW-0648">Protein biosynthesis</keyword>
<dbReference type="SUPFAM" id="SSF55194">
    <property type="entry name" value="Ribosome recycling factor, RRF"/>
    <property type="match status" value="1"/>
</dbReference>
<accession>A0A554LHC0</accession>
<protein>
    <recommendedName>
        <fullName evidence="3">Ribosome-recycling factor</fullName>
        <shortName evidence="3">RRF</shortName>
    </recommendedName>
    <alternativeName>
        <fullName evidence="3">Ribosome-releasing factor</fullName>
    </alternativeName>
</protein>
<dbReference type="EMBL" id="VMGI01000078">
    <property type="protein sequence ID" value="TSC92227.1"/>
    <property type="molecule type" value="Genomic_DNA"/>
</dbReference>
<evidence type="ECO:0000256" key="3">
    <source>
        <dbReference type="HAMAP-Rule" id="MF_00040"/>
    </source>
</evidence>
<evidence type="ECO:0000313" key="7">
    <source>
        <dbReference type="Proteomes" id="UP000315589"/>
    </source>
</evidence>
<comment type="subcellular location">
    <subcellularLocation>
        <location evidence="3">Cytoplasm</location>
    </subcellularLocation>
</comment>
<dbReference type="Gene3D" id="3.30.1360.40">
    <property type="match status" value="1"/>
</dbReference>
<feature type="domain" description="Ribosome recycling factor" evidence="5">
    <location>
        <begin position="21"/>
        <end position="182"/>
    </location>
</feature>
<dbReference type="InterPro" id="IPR002661">
    <property type="entry name" value="Ribosome_recyc_fac"/>
</dbReference>
<dbReference type="GO" id="GO:0006415">
    <property type="term" value="P:translational termination"/>
    <property type="evidence" value="ECO:0007669"/>
    <property type="project" value="UniProtKB-UniRule"/>
</dbReference>
<dbReference type="FunFam" id="3.30.1360.40:FF:000001">
    <property type="entry name" value="Ribosome-recycling factor"/>
    <property type="match status" value="1"/>
</dbReference>
<organism evidence="6 7">
    <name type="scientific">Candidatus Berkelbacteria bacterium Licking1014_85</name>
    <dbReference type="NCBI Taxonomy" id="2017148"/>
    <lineage>
        <taxon>Bacteria</taxon>
        <taxon>Candidatus Berkelbacteria</taxon>
    </lineage>
</organism>
<name>A0A554LHC0_9BACT</name>